<reference evidence="1" key="1">
    <citation type="submission" date="2022-10" db="EMBL/GenBank/DDBJ databases">
        <authorList>
            <person name="Chen Y."/>
            <person name="Dougan E. K."/>
            <person name="Chan C."/>
            <person name="Rhodes N."/>
            <person name="Thang M."/>
        </authorList>
    </citation>
    <scope>NUCLEOTIDE SEQUENCE</scope>
</reference>
<comment type="caution">
    <text evidence="1">The sequence shown here is derived from an EMBL/GenBank/DDBJ whole genome shotgun (WGS) entry which is preliminary data.</text>
</comment>
<evidence type="ECO:0000313" key="2">
    <source>
        <dbReference type="EMBL" id="CAL1144028.1"/>
    </source>
</evidence>
<proteinExistence type="predicted"/>
<dbReference type="EMBL" id="CAMXCT020001500">
    <property type="protein sequence ID" value="CAL1144028.1"/>
    <property type="molecule type" value="Genomic_DNA"/>
</dbReference>
<gene>
    <name evidence="1" type="ORF">C1SCF055_LOCUS17625</name>
</gene>
<evidence type="ECO:0000313" key="1">
    <source>
        <dbReference type="EMBL" id="CAI3990653.1"/>
    </source>
</evidence>
<name>A0A9P1CHA4_9DINO</name>
<keyword evidence="3" id="KW-1185">Reference proteome</keyword>
<sequence length="154" mass="18077">MGNLQKNDLPKRLGRSCPKNASRDWWRKVNGGPVSIPTSKLREFWRNSKAFGEPWAEEISSDEMGITALKRAAKPLTGKGLRFQVVELRGDWQFHKKVWRFHNTNWNAENVCHHCDAKGISDSWPELYWNLDNNNHRDFSLPQFLVHRMPPRRV</sequence>
<accession>A0A9P1CHA4</accession>
<dbReference type="AlphaFoldDB" id="A0A9P1CHA4"/>
<dbReference type="Proteomes" id="UP001152797">
    <property type="component" value="Unassembled WGS sequence"/>
</dbReference>
<dbReference type="EMBL" id="CAMXCT010001500">
    <property type="protein sequence ID" value="CAI3990653.1"/>
    <property type="molecule type" value="Genomic_DNA"/>
</dbReference>
<dbReference type="EMBL" id="CAMXCT030001500">
    <property type="protein sequence ID" value="CAL4777965.1"/>
    <property type="molecule type" value="Genomic_DNA"/>
</dbReference>
<reference evidence="2" key="2">
    <citation type="submission" date="2024-04" db="EMBL/GenBank/DDBJ databases">
        <authorList>
            <person name="Chen Y."/>
            <person name="Shah S."/>
            <person name="Dougan E. K."/>
            <person name="Thang M."/>
            <person name="Chan C."/>
        </authorList>
    </citation>
    <scope>NUCLEOTIDE SEQUENCE [LARGE SCALE GENOMIC DNA]</scope>
</reference>
<evidence type="ECO:0000313" key="3">
    <source>
        <dbReference type="Proteomes" id="UP001152797"/>
    </source>
</evidence>
<organism evidence="1">
    <name type="scientific">Cladocopium goreaui</name>
    <dbReference type="NCBI Taxonomy" id="2562237"/>
    <lineage>
        <taxon>Eukaryota</taxon>
        <taxon>Sar</taxon>
        <taxon>Alveolata</taxon>
        <taxon>Dinophyceae</taxon>
        <taxon>Suessiales</taxon>
        <taxon>Symbiodiniaceae</taxon>
        <taxon>Cladocopium</taxon>
    </lineage>
</organism>
<protein>
    <submittedName>
        <fullName evidence="1">Uncharacterized protein</fullName>
    </submittedName>
</protein>